<protein>
    <submittedName>
        <fullName evidence="2">Uncharacterized protein</fullName>
    </submittedName>
</protein>
<reference evidence="3" key="1">
    <citation type="submission" date="2017-11" db="EMBL/GenBank/DDBJ databases">
        <authorList>
            <person name="Zhu W."/>
        </authorList>
    </citation>
    <scope>NUCLEOTIDE SEQUENCE [LARGE SCALE GENOMIC DNA]</scope>
    <source>
        <strain evidence="3">CAU 1051</strain>
    </source>
</reference>
<sequence length="84" mass="9431">MNNMFDQYFSVSFMDGLQNLVIAILVLLIGWIIAKIIGSSPQGKKSFGSISSQSGKSNFIFKESSCISSARFIRKLTILKRQMY</sequence>
<dbReference type="OrthoDB" id="1411407at2"/>
<keyword evidence="1" id="KW-0812">Transmembrane</keyword>
<organism evidence="2 3">
    <name type="scientific">Oceanobacillus chungangensis</name>
    <dbReference type="NCBI Taxonomy" id="1229152"/>
    <lineage>
        <taxon>Bacteria</taxon>
        <taxon>Bacillati</taxon>
        <taxon>Bacillota</taxon>
        <taxon>Bacilli</taxon>
        <taxon>Bacillales</taxon>
        <taxon>Bacillaceae</taxon>
        <taxon>Oceanobacillus</taxon>
    </lineage>
</organism>
<comment type="caution">
    <text evidence="2">The sequence shown here is derived from an EMBL/GenBank/DDBJ whole genome shotgun (WGS) entry which is preliminary data.</text>
</comment>
<dbReference type="RefSeq" id="WP_115748482.1">
    <property type="nucleotide sequence ID" value="NZ_PIOD01000004.1"/>
</dbReference>
<accession>A0A3D8Q1V5</accession>
<keyword evidence="3" id="KW-1185">Reference proteome</keyword>
<name>A0A3D8Q1V5_9BACI</name>
<evidence type="ECO:0000313" key="3">
    <source>
        <dbReference type="Proteomes" id="UP000256520"/>
    </source>
</evidence>
<gene>
    <name evidence="2" type="ORF">CWR45_03830</name>
</gene>
<feature type="transmembrane region" description="Helical" evidence="1">
    <location>
        <begin position="20"/>
        <end position="38"/>
    </location>
</feature>
<dbReference type="InterPro" id="IPR008910">
    <property type="entry name" value="MSC_TM_helix"/>
</dbReference>
<dbReference type="Proteomes" id="UP000256520">
    <property type="component" value="Unassembled WGS sequence"/>
</dbReference>
<keyword evidence="1" id="KW-1133">Transmembrane helix</keyword>
<evidence type="ECO:0000256" key="1">
    <source>
        <dbReference type="SAM" id="Phobius"/>
    </source>
</evidence>
<dbReference type="EMBL" id="PIOD01000004">
    <property type="protein sequence ID" value="RDW20985.1"/>
    <property type="molecule type" value="Genomic_DNA"/>
</dbReference>
<proteinExistence type="predicted"/>
<dbReference type="AlphaFoldDB" id="A0A3D8Q1V5"/>
<dbReference type="Pfam" id="PF05552">
    <property type="entry name" value="MS_channel_1st_1"/>
    <property type="match status" value="1"/>
</dbReference>
<keyword evidence="1" id="KW-0472">Membrane</keyword>
<evidence type="ECO:0000313" key="2">
    <source>
        <dbReference type="EMBL" id="RDW20985.1"/>
    </source>
</evidence>